<dbReference type="InterPro" id="IPR036259">
    <property type="entry name" value="MFS_trans_sf"/>
</dbReference>
<evidence type="ECO:0000256" key="4">
    <source>
        <dbReference type="ARBA" id="ARBA00023136"/>
    </source>
</evidence>
<feature type="transmembrane region" description="Helical" evidence="6">
    <location>
        <begin position="432"/>
        <end position="455"/>
    </location>
</feature>
<protein>
    <submittedName>
        <fullName evidence="8">MFS general substrate transporter</fullName>
    </submittedName>
</protein>
<feature type="transmembrane region" description="Helical" evidence="6">
    <location>
        <begin position="42"/>
        <end position="70"/>
    </location>
</feature>
<dbReference type="GO" id="GO:0022857">
    <property type="term" value="F:transmembrane transporter activity"/>
    <property type="evidence" value="ECO:0007669"/>
    <property type="project" value="InterPro"/>
</dbReference>
<feature type="transmembrane region" description="Helical" evidence="6">
    <location>
        <begin position="306"/>
        <end position="326"/>
    </location>
</feature>
<dbReference type="InterPro" id="IPR011701">
    <property type="entry name" value="MFS"/>
</dbReference>
<feature type="domain" description="Major facilitator superfamily (MFS) profile" evidence="7">
    <location>
        <begin position="45"/>
        <end position="497"/>
    </location>
</feature>
<dbReference type="Pfam" id="PF07690">
    <property type="entry name" value="MFS_1"/>
    <property type="match status" value="1"/>
</dbReference>
<evidence type="ECO:0000256" key="5">
    <source>
        <dbReference type="SAM" id="MobiDB-lite"/>
    </source>
</evidence>
<feature type="region of interest" description="Disordered" evidence="5">
    <location>
        <begin position="542"/>
        <end position="561"/>
    </location>
</feature>
<dbReference type="Proteomes" id="UP000800235">
    <property type="component" value="Unassembled WGS sequence"/>
</dbReference>
<feature type="transmembrane region" description="Helical" evidence="6">
    <location>
        <begin position="111"/>
        <end position="129"/>
    </location>
</feature>
<keyword evidence="4 6" id="KW-0472">Membrane</keyword>
<evidence type="ECO:0000259" key="7">
    <source>
        <dbReference type="PROSITE" id="PS50850"/>
    </source>
</evidence>
<feature type="transmembrane region" description="Helical" evidence="6">
    <location>
        <begin position="374"/>
        <end position="390"/>
    </location>
</feature>
<accession>A0A9P4NNH0</accession>
<feature type="transmembrane region" description="Helical" evidence="6">
    <location>
        <begin position="199"/>
        <end position="223"/>
    </location>
</feature>
<dbReference type="PROSITE" id="PS50850">
    <property type="entry name" value="MFS"/>
    <property type="match status" value="1"/>
</dbReference>
<evidence type="ECO:0000256" key="2">
    <source>
        <dbReference type="ARBA" id="ARBA00022692"/>
    </source>
</evidence>
<reference evidence="8" key="1">
    <citation type="journal article" date="2020" name="Stud. Mycol.">
        <title>101 Dothideomycetes genomes: a test case for predicting lifestyles and emergence of pathogens.</title>
        <authorList>
            <person name="Haridas S."/>
            <person name="Albert R."/>
            <person name="Binder M."/>
            <person name="Bloem J."/>
            <person name="Labutti K."/>
            <person name="Salamov A."/>
            <person name="Andreopoulos B."/>
            <person name="Baker S."/>
            <person name="Barry K."/>
            <person name="Bills G."/>
            <person name="Bluhm B."/>
            <person name="Cannon C."/>
            <person name="Castanera R."/>
            <person name="Culley D."/>
            <person name="Daum C."/>
            <person name="Ezra D."/>
            <person name="Gonzalez J."/>
            <person name="Henrissat B."/>
            <person name="Kuo A."/>
            <person name="Liang C."/>
            <person name="Lipzen A."/>
            <person name="Lutzoni F."/>
            <person name="Magnuson J."/>
            <person name="Mondo S."/>
            <person name="Nolan M."/>
            <person name="Ohm R."/>
            <person name="Pangilinan J."/>
            <person name="Park H.-J."/>
            <person name="Ramirez L."/>
            <person name="Alfaro M."/>
            <person name="Sun H."/>
            <person name="Tritt A."/>
            <person name="Yoshinaga Y."/>
            <person name="Zwiers L.-H."/>
            <person name="Turgeon B."/>
            <person name="Goodwin S."/>
            <person name="Spatafora J."/>
            <person name="Crous P."/>
            <person name="Grigoriev I."/>
        </authorList>
    </citation>
    <scope>NUCLEOTIDE SEQUENCE</scope>
    <source>
        <strain evidence="8">CBS 130266</strain>
    </source>
</reference>
<dbReference type="PANTHER" id="PTHR23501">
    <property type="entry name" value="MAJOR FACILITATOR SUPERFAMILY"/>
    <property type="match status" value="1"/>
</dbReference>
<evidence type="ECO:0000313" key="8">
    <source>
        <dbReference type="EMBL" id="KAF2429070.1"/>
    </source>
</evidence>
<feature type="transmembrane region" description="Helical" evidence="6">
    <location>
        <begin position="510"/>
        <end position="529"/>
    </location>
</feature>
<comment type="caution">
    <text evidence="8">The sequence shown here is derived from an EMBL/GenBank/DDBJ whole genome shotgun (WGS) entry which is preliminary data.</text>
</comment>
<dbReference type="SUPFAM" id="SSF103473">
    <property type="entry name" value="MFS general substrate transporter"/>
    <property type="match status" value="1"/>
</dbReference>
<organism evidence="8 9">
    <name type="scientific">Tothia fuscella</name>
    <dbReference type="NCBI Taxonomy" id="1048955"/>
    <lineage>
        <taxon>Eukaryota</taxon>
        <taxon>Fungi</taxon>
        <taxon>Dikarya</taxon>
        <taxon>Ascomycota</taxon>
        <taxon>Pezizomycotina</taxon>
        <taxon>Dothideomycetes</taxon>
        <taxon>Pleosporomycetidae</taxon>
        <taxon>Venturiales</taxon>
        <taxon>Cylindrosympodiaceae</taxon>
        <taxon>Tothia</taxon>
    </lineage>
</organism>
<dbReference type="PRINTS" id="PR01036">
    <property type="entry name" value="TCRTETB"/>
</dbReference>
<dbReference type="GO" id="GO:0005886">
    <property type="term" value="C:plasma membrane"/>
    <property type="evidence" value="ECO:0007669"/>
    <property type="project" value="TreeGrafter"/>
</dbReference>
<comment type="subcellular location">
    <subcellularLocation>
        <location evidence="1">Membrane</location>
        <topology evidence="1">Multi-pass membrane protein</topology>
    </subcellularLocation>
</comment>
<gene>
    <name evidence="8" type="ORF">EJ08DRAFT_718655</name>
</gene>
<dbReference type="InterPro" id="IPR020846">
    <property type="entry name" value="MFS_dom"/>
</dbReference>
<feature type="transmembrane region" description="Helical" evidence="6">
    <location>
        <begin position="235"/>
        <end position="256"/>
    </location>
</feature>
<feature type="transmembrane region" description="Helical" evidence="6">
    <location>
        <begin position="169"/>
        <end position="187"/>
    </location>
</feature>
<dbReference type="CDD" id="cd17502">
    <property type="entry name" value="MFS_Azr1_MDR_like"/>
    <property type="match status" value="1"/>
</dbReference>
<dbReference type="PANTHER" id="PTHR23501:SF156">
    <property type="entry name" value="TRANSPORTER, PUTATIVE-RELATED"/>
    <property type="match status" value="1"/>
</dbReference>
<feature type="transmembrane region" description="Helical" evidence="6">
    <location>
        <begin position="268"/>
        <end position="285"/>
    </location>
</feature>
<feature type="compositionally biased region" description="Basic and acidic residues" evidence="5">
    <location>
        <begin position="545"/>
        <end position="557"/>
    </location>
</feature>
<feature type="transmembrane region" description="Helical" evidence="6">
    <location>
        <begin position="396"/>
        <end position="420"/>
    </location>
</feature>
<evidence type="ECO:0000256" key="3">
    <source>
        <dbReference type="ARBA" id="ARBA00022989"/>
    </source>
</evidence>
<feature type="transmembrane region" description="Helical" evidence="6">
    <location>
        <begin position="338"/>
        <end position="362"/>
    </location>
</feature>
<keyword evidence="3 6" id="KW-1133">Transmembrane helix</keyword>
<dbReference type="Gene3D" id="1.20.1250.20">
    <property type="entry name" value="MFS general substrate transporter like domains"/>
    <property type="match status" value="2"/>
</dbReference>
<proteinExistence type="predicted"/>
<keyword evidence="2 6" id="KW-0812">Transmembrane</keyword>
<name>A0A9P4NNH0_9PEZI</name>
<evidence type="ECO:0000256" key="6">
    <source>
        <dbReference type="SAM" id="Phobius"/>
    </source>
</evidence>
<keyword evidence="9" id="KW-1185">Reference proteome</keyword>
<evidence type="ECO:0000256" key="1">
    <source>
        <dbReference type="ARBA" id="ARBA00004141"/>
    </source>
</evidence>
<dbReference type="AlphaFoldDB" id="A0A9P4NNH0"/>
<dbReference type="EMBL" id="MU007050">
    <property type="protein sequence ID" value="KAF2429070.1"/>
    <property type="molecule type" value="Genomic_DNA"/>
</dbReference>
<dbReference type="OrthoDB" id="4139357at2759"/>
<feature type="transmembrane region" description="Helical" evidence="6">
    <location>
        <begin position="82"/>
        <end position="99"/>
    </location>
</feature>
<evidence type="ECO:0000313" key="9">
    <source>
        <dbReference type="Proteomes" id="UP000800235"/>
    </source>
</evidence>
<sequence length="594" mass="64751">MDQPSRSNDLTVVDSSTEGSDTVVVNDEISTRPRSPREKFDFAMAFISLSVVAFTGALDATILSVALPIVAKDLHLTTLESFWASICFLLSCVLFQPLHTALSHIFGRKNILYLCIAFFVAGSATVGCAKNATTLIIGRSIQGVGGGGLEALSEIILTDMTTLRERPKYLGLLGLMWASGSITGPIIGGVFAEYSSWRWIAWINLPLMGVALVLIPCFLTLATDNSSFREKVKRVDWIGMVLLFVGLTAVVVPLTWAGQLYPWRSFRTILPLSLGCILLVVFYVYEKYPPEPVFMRSMLVFRTSTMAFAGTFIHGILLWCLIFYLPLYLESVIQKRPLAAAISGLPLILTVAPMAIVSAIVVEWCRHYNWLNRLAWVLVTGGLGTMMLLGNGTSKAVYSGLQISVGVGAGILFTGLVLGLQASVSAEDVGAATGFLVFFRNLGSVFGVAIGSTVFSNEIDKHIKTLDIPSFLPAFRSGNAVELITDLQTIQMPSNFKLEVLEVYAKSFRMVWLVMTCISGIGLASSLVMKELSLEQEDLGQQAYKGRDRNETPHSEDTWLPPIPKFSTLTLGRAGGVARQIPECQIKRDSSASK</sequence>